<organism evidence="1 2">
    <name type="scientific">Dryococelus australis</name>
    <dbReference type="NCBI Taxonomy" id="614101"/>
    <lineage>
        <taxon>Eukaryota</taxon>
        <taxon>Metazoa</taxon>
        <taxon>Ecdysozoa</taxon>
        <taxon>Arthropoda</taxon>
        <taxon>Hexapoda</taxon>
        <taxon>Insecta</taxon>
        <taxon>Pterygota</taxon>
        <taxon>Neoptera</taxon>
        <taxon>Polyneoptera</taxon>
        <taxon>Phasmatodea</taxon>
        <taxon>Verophasmatodea</taxon>
        <taxon>Anareolatae</taxon>
        <taxon>Phasmatidae</taxon>
        <taxon>Eurycanthinae</taxon>
        <taxon>Dryococelus</taxon>
    </lineage>
</organism>
<dbReference type="EMBL" id="JARBHB010000001">
    <property type="protein sequence ID" value="KAJ8897765.1"/>
    <property type="molecule type" value="Genomic_DNA"/>
</dbReference>
<evidence type="ECO:0000313" key="1">
    <source>
        <dbReference type="EMBL" id="KAJ8897765.1"/>
    </source>
</evidence>
<keyword evidence="2" id="KW-1185">Reference proteome</keyword>
<sequence length="76" mass="8512">MAFENVNRELAEIPSLFGTSSVKILVRHSASCLVLQILYLLLAKFVPLTTYFMSLEEATACLNENHLSPISTYAYN</sequence>
<protein>
    <submittedName>
        <fullName evidence="1">Uncharacterized protein</fullName>
    </submittedName>
</protein>
<reference evidence="1 2" key="1">
    <citation type="submission" date="2023-02" db="EMBL/GenBank/DDBJ databases">
        <title>LHISI_Scaffold_Assembly.</title>
        <authorList>
            <person name="Stuart O.P."/>
            <person name="Cleave R."/>
            <person name="Magrath M.J.L."/>
            <person name="Mikheyev A.S."/>
        </authorList>
    </citation>
    <scope>NUCLEOTIDE SEQUENCE [LARGE SCALE GENOMIC DNA]</scope>
    <source>
        <strain evidence="1">Daus_M_001</strain>
        <tissue evidence="1">Leg muscle</tissue>
    </source>
</reference>
<comment type="caution">
    <text evidence="1">The sequence shown here is derived from an EMBL/GenBank/DDBJ whole genome shotgun (WGS) entry which is preliminary data.</text>
</comment>
<proteinExistence type="predicted"/>
<evidence type="ECO:0000313" key="2">
    <source>
        <dbReference type="Proteomes" id="UP001159363"/>
    </source>
</evidence>
<gene>
    <name evidence="1" type="ORF">PR048_003115</name>
</gene>
<accession>A0ABQ9IM39</accession>
<dbReference type="Proteomes" id="UP001159363">
    <property type="component" value="Chromosome 1"/>
</dbReference>
<name>A0ABQ9IM39_9NEOP</name>